<dbReference type="NCBIfam" id="TIGR02937">
    <property type="entry name" value="sigma70-ECF"/>
    <property type="match status" value="1"/>
</dbReference>
<evidence type="ECO:0000259" key="6">
    <source>
        <dbReference type="Pfam" id="PF08281"/>
    </source>
</evidence>
<dbReference type="SUPFAM" id="SSF88946">
    <property type="entry name" value="Sigma2 domain of RNA polymerase sigma factors"/>
    <property type="match status" value="1"/>
</dbReference>
<evidence type="ECO:0000256" key="1">
    <source>
        <dbReference type="ARBA" id="ARBA00010641"/>
    </source>
</evidence>
<evidence type="ECO:0000256" key="3">
    <source>
        <dbReference type="ARBA" id="ARBA00023082"/>
    </source>
</evidence>
<dbReference type="Pfam" id="PF08281">
    <property type="entry name" value="Sigma70_r4_2"/>
    <property type="match status" value="1"/>
</dbReference>
<evidence type="ECO:0000313" key="7">
    <source>
        <dbReference type="EMBL" id="ASG65253.1"/>
    </source>
</evidence>
<evidence type="ECO:0000259" key="5">
    <source>
        <dbReference type="Pfam" id="PF04542"/>
    </source>
</evidence>
<dbReference type="Pfam" id="PF04542">
    <property type="entry name" value="Sigma70_r2"/>
    <property type="match status" value="1"/>
</dbReference>
<evidence type="ECO:0000256" key="2">
    <source>
        <dbReference type="ARBA" id="ARBA00023015"/>
    </source>
</evidence>
<keyword evidence="2" id="KW-0805">Transcription regulation</keyword>
<keyword evidence="3" id="KW-0731">Sigma factor</keyword>
<feature type="domain" description="RNA polymerase sigma factor 70 region 4 type 2" evidence="6">
    <location>
        <begin position="116"/>
        <end position="167"/>
    </location>
</feature>
<organism evidence="7 8">
    <name type="scientific">Idiomarina piscisalsi</name>
    <dbReference type="NCBI Taxonomy" id="1096243"/>
    <lineage>
        <taxon>Bacteria</taxon>
        <taxon>Pseudomonadati</taxon>
        <taxon>Pseudomonadota</taxon>
        <taxon>Gammaproteobacteria</taxon>
        <taxon>Alteromonadales</taxon>
        <taxon>Idiomarinaceae</taxon>
        <taxon>Idiomarina</taxon>
    </lineage>
</organism>
<comment type="similarity">
    <text evidence="1">Belongs to the sigma-70 factor family. ECF subfamily.</text>
</comment>
<evidence type="ECO:0000313" key="8">
    <source>
        <dbReference type="Proteomes" id="UP000197717"/>
    </source>
</evidence>
<dbReference type="InterPro" id="IPR013324">
    <property type="entry name" value="RNA_pol_sigma_r3/r4-like"/>
</dbReference>
<dbReference type="EMBL" id="CP022133">
    <property type="protein sequence ID" value="ASG65253.1"/>
    <property type="molecule type" value="Genomic_DNA"/>
</dbReference>
<dbReference type="InterPro" id="IPR014284">
    <property type="entry name" value="RNA_pol_sigma-70_dom"/>
</dbReference>
<keyword evidence="8" id="KW-1185">Reference proteome</keyword>
<dbReference type="RefSeq" id="WP_088767683.1">
    <property type="nucleotide sequence ID" value="NZ_CP022133.1"/>
</dbReference>
<dbReference type="Gene3D" id="1.10.10.10">
    <property type="entry name" value="Winged helix-like DNA-binding domain superfamily/Winged helix DNA-binding domain"/>
    <property type="match status" value="1"/>
</dbReference>
<keyword evidence="4" id="KW-0804">Transcription</keyword>
<dbReference type="InterPro" id="IPR013325">
    <property type="entry name" value="RNA_pol_sigma_r2"/>
</dbReference>
<reference evidence="7 8" key="1">
    <citation type="submission" date="2017-06" db="EMBL/GenBank/DDBJ databases">
        <title>Complete genome sequence of Idiomarina piscisalsi strain 10PY1A isolated from soil of Soudi Arabia.</title>
        <authorList>
            <person name="Kim M.-C."/>
            <person name="Jung B.K."/>
            <person name="Budiyanto F."/>
            <person name="Nzila A."/>
            <person name="Shin J.-H."/>
        </authorList>
    </citation>
    <scope>NUCLEOTIDE SEQUENCE [LARGE SCALE GENOMIC DNA]</scope>
    <source>
        <strain evidence="7 8">10PY1A</strain>
    </source>
</reference>
<dbReference type="SUPFAM" id="SSF88659">
    <property type="entry name" value="Sigma3 and sigma4 domains of RNA polymerase sigma factors"/>
    <property type="match status" value="1"/>
</dbReference>
<proteinExistence type="inferred from homology"/>
<protein>
    <submittedName>
        <fullName evidence="7">RNA polymerase subunit sigma-70</fullName>
    </submittedName>
</protein>
<name>A0ABM6LRW5_9GAMM</name>
<dbReference type="InterPro" id="IPR039425">
    <property type="entry name" value="RNA_pol_sigma-70-like"/>
</dbReference>
<dbReference type="PANTHER" id="PTHR43133">
    <property type="entry name" value="RNA POLYMERASE ECF-TYPE SIGMA FACTO"/>
    <property type="match status" value="1"/>
</dbReference>
<accession>A0ABM6LRW5</accession>
<feature type="domain" description="RNA polymerase sigma-70 region 2" evidence="5">
    <location>
        <begin position="24"/>
        <end position="91"/>
    </location>
</feature>
<dbReference type="InterPro" id="IPR007627">
    <property type="entry name" value="RNA_pol_sigma70_r2"/>
</dbReference>
<gene>
    <name evidence="7" type="ORF">CEW91_03395</name>
</gene>
<dbReference type="Gene3D" id="1.10.1740.10">
    <property type="match status" value="1"/>
</dbReference>
<evidence type="ECO:0000256" key="4">
    <source>
        <dbReference type="ARBA" id="ARBA00023163"/>
    </source>
</evidence>
<dbReference type="InterPro" id="IPR013249">
    <property type="entry name" value="RNA_pol_sigma70_r4_t2"/>
</dbReference>
<dbReference type="InterPro" id="IPR036388">
    <property type="entry name" value="WH-like_DNA-bd_sf"/>
</dbReference>
<dbReference type="PANTHER" id="PTHR43133:SF46">
    <property type="entry name" value="RNA POLYMERASE SIGMA-70 FACTOR ECF SUBFAMILY"/>
    <property type="match status" value="1"/>
</dbReference>
<dbReference type="Proteomes" id="UP000197717">
    <property type="component" value="Chromosome"/>
</dbReference>
<sequence length="174" mass="20286">MQSDPDEQDIIEAINGDVSAFKRLYERHLNHVYGLVFRLCGDRVMADDLTQEVFVQLWEKLSSFRFESKFSTWLYSVTSHICLSELRRQKRWFQRFKNSSKDSVEPSDKGDADLSRLDTLLFRLPEQARQVFVLHALEGAPHQQIANVLGIALGTSKAQFHRARKSLEEWLENE</sequence>